<keyword evidence="3" id="KW-1185">Reference proteome</keyword>
<gene>
    <name evidence="2" type="ORF">CLO192961_LOCUS258981</name>
</gene>
<evidence type="ECO:0000259" key="1">
    <source>
        <dbReference type="Pfam" id="PF20150"/>
    </source>
</evidence>
<dbReference type="PANTHER" id="PTHR35910">
    <property type="entry name" value="2EXR DOMAIN-CONTAINING PROTEIN"/>
    <property type="match status" value="1"/>
</dbReference>
<accession>A0ABY6UEC7</accession>
<dbReference type="Pfam" id="PF20150">
    <property type="entry name" value="2EXR"/>
    <property type="match status" value="1"/>
</dbReference>
<protein>
    <recommendedName>
        <fullName evidence="1">2EXR domain-containing protein</fullName>
    </recommendedName>
</protein>
<comment type="caution">
    <text evidence="2">The sequence shown here is derived from an EMBL/GenBank/DDBJ whole genome shotgun (WGS) entry which is preliminary data.</text>
</comment>
<evidence type="ECO:0000313" key="2">
    <source>
        <dbReference type="EMBL" id="VUC29427.1"/>
    </source>
</evidence>
<sequence length="223" mass="25984">MTSFHLFPQLPPEIRSQIWHYAVPDLKPGVHLFKTGCWTPTELTPSDEDYLPPPYSNGYAEFDYSRIKKTWLSIPLLHANHEARGIALFWAGQYDLQLSFQQDLQELGFLRRDDHKHDALYITPDTCESFATELLAPDDPRFLNRTFSISSFIDKIIMPQSLLEQYMQDLGLIFKTHDLEALYVDSLKWTQLLKEAAQVLTKEFGEDNRRRRFSLVPVNLYGT</sequence>
<proteinExistence type="predicted"/>
<dbReference type="EMBL" id="CABFNS010000800">
    <property type="protein sequence ID" value="VUC29427.1"/>
    <property type="molecule type" value="Genomic_DNA"/>
</dbReference>
<dbReference type="PANTHER" id="PTHR35910:SF1">
    <property type="entry name" value="2EXR DOMAIN-CONTAINING PROTEIN"/>
    <property type="match status" value="1"/>
</dbReference>
<organism evidence="2 3">
    <name type="scientific">Bionectria ochroleuca</name>
    <name type="common">Gliocladium roseum</name>
    <dbReference type="NCBI Taxonomy" id="29856"/>
    <lineage>
        <taxon>Eukaryota</taxon>
        <taxon>Fungi</taxon>
        <taxon>Dikarya</taxon>
        <taxon>Ascomycota</taxon>
        <taxon>Pezizomycotina</taxon>
        <taxon>Sordariomycetes</taxon>
        <taxon>Hypocreomycetidae</taxon>
        <taxon>Hypocreales</taxon>
        <taxon>Bionectriaceae</taxon>
        <taxon>Clonostachys</taxon>
    </lineage>
</organism>
<feature type="domain" description="2EXR" evidence="1">
    <location>
        <begin position="4"/>
        <end position="115"/>
    </location>
</feature>
<evidence type="ECO:0000313" key="3">
    <source>
        <dbReference type="Proteomes" id="UP000766486"/>
    </source>
</evidence>
<name>A0ABY6UEC7_BIOOC</name>
<dbReference type="InterPro" id="IPR045518">
    <property type="entry name" value="2EXR"/>
</dbReference>
<reference evidence="2 3" key="1">
    <citation type="submission" date="2019-06" db="EMBL/GenBank/DDBJ databases">
        <authorList>
            <person name="Broberg M."/>
        </authorList>
    </citation>
    <scope>NUCLEOTIDE SEQUENCE [LARGE SCALE GENOMIC DNA]</scope>
</reference>
<dbReference type="Proteomes" id="UP000766486">
    <property type="component" value="Unassembled WGS sequence"/>
</dbReference>